<dbReference type="PANTHER" id="PTHR10030:SF37">
    <property type="entry name" value="ALPHA-L-FUCOSIDASE-RELATED"/>
    <property type="match status" value="1"/>
</dbReference>
<evidence type="ECO:0000256" key="3">
    <source>
        <dbReference type="ARBA" id="ARBA00012662"/>
    </source>
</evidence>
<dbReference type="Gene3D" id="2.60.120.260">
    <property type="entry name" value="Galactose-binding domain-like"/>
    <property type="match status" value="1"/>
</dbReference>
<evidence type="ECO:0000313" key="9">
    <source>
        <dbReference type="Proteomes" id="UP000648801"/>
    </source>
</evidence>
<accession>A0A916W243</accession>
<dbReference type="InterPro" id="IPR057739">
    <property type="entry name" value="Glyco_hydro_29_N"/>
</dbReference>
<dbReference type="EC" id="3.2.1.51" evidence="3"/>
<evidence type="ECO:0000256" key="6">
    <source>
        <dbReference type="ARBA" id="ARBA00023295"/>
    </source>
</evidence>
<dbReference type="InterPro" id="IPR017853">
    <property type="entry name" value="GH"/>
</dbReference>
<evidence type="ECO:0000256" key="1">
    <source>
        <dbReference type="ARBA" id="ARBA00004071"/>
    </source>
</evidence>
<keyword evidence="9" id="KW-1185">Reference proteome</keyword>
<comment type="caution">
    <text evidence="8">The sequence shown here is derived from an EMBL/GenBank/DDBJ whole genome shotgun (WGS) entry which is preliminary data.</text>
</comment>
<dbReference type="Proteomes" id="UP000648801">
    <property type="component" value="Unassembled WGS sequence"/>
</dbReference>
<dbReference type="SMART" id="SM00812">
    <property type="entry name" value="Alpha_L_fucos"/>
    <property type="match status" value="1"/>
</dbReference>
<keyword evidence="5" id="KW-0378">Hydrolase</keyword>
<evidence type="ECO:0000259" key="7">
    <source>
        <dbReference type="Pfam" id="PF01120"/>
    </source>
</evidence>
<reference evidence="8" key="1">
    <citation type="journal article" date="2014" name="Int. J. Syst. Evol. Microbiol.">
        <title>Complete genome sequence of Corynebacterium casei LMG S-19264T (=DSM 44701T), isolated from a smear-ripened cheese.</title>
        <authorList>
            <consortium name="US DOE Joint Genome Institute (JGI-PGF)"/>
            <person name="Walter F."/>
            <person name="Albersmeier A."/>
            <person name="Kalinowski J."/>
            <person name="Ruckert C."/>
        </authorList>
    </citation>
    <scope>NUCLEOTIDE SEQUENCE</scope>
    <source>
        <strain evidence="8">CGMCC 1.15447</strain>
    </source>
</reference>
<dbReference type="Gene3D" id="3.20.20.80">
    <property type="entry name" value="Glycosidases"/>
    <property type="match status" value="1"/>
</dbReference>
<evidence type="ECO:0000313" key="8">
    <source>
        <dbReference type="EMBL" id="GGA60117.1"/>
    </source>
</evidence>
<evidence type="ECO:0000256" key="2">
    <source>
        <dbReference type="ARBA" id="ARBA00007951"/>
    </source>
</evidence>
<evidence type="ECO:0000256" key="4">
    <source>
        <dbReference type="ARBA" id="ARBA00022729"/>
    </source>
</evidence>
<comment type="similarity">
    <text evidence="2">Belongs to the glycosyl hydrolase 29 family.</text>
</comment>
<dbReference type="InterPro" id="IPR000933">
    <property type="entry name" value="Glyco_hydro_29"/>
</dbReference>
<dbReference type="SUPFAM" id="SSF49785">
    <property type="entry name" value="Galactose-binding domain-like"/>
    <property type="match status" value="1"/>
</dbReference>
<keyword evidence="6" id="KW-0326">Glycosidase</keyword>
<reference evidence="8" key="2">
    <citation type="submission" date="2020-09" db="EMBL/GenBank/DDBJ databases">
        <authorList>
            <person name="Sun Q."/>
            <person name="Zhou Y."/>
        </authorList>
    </citation>
    <scope>NUCLEOTIDE SEQUENCE</scope>
    <source>
        <strain evidence="8">CGMCC 1.15447</strain>
    </source>
</reference>
<dbReference type="InterPro" id="IPR008979">
    <property type="entry name" value="Galactose-bd-like_sf"/>
</dbReference>
<dbReference type="GO" id="GO:0004560">
    <property type="term" value="F:alpha-L-fucosidase activity"/>
    <property type="evidence" value="ECO:0007669"/>
    <property type="project" value="InterPro"/>
</dbReference>
<sequence>MLCVSSSAWAFSEGEESCEALAKPTPLQLAWQNVQMGMFIHFAPNIYYDMQGDKGGVSDPKIFNPYRLDVNQWVDVAESMSARYIVLTAKHVGGFCLWPTSTTDYSIASTPYKDGKGDIVGELAVACRKRNVRFGVYVSPRDDHHRAGLAGKVLSGNPEEQARYDNIYRRQLIELMTRYGSMFEVWFDGSARAELIGPIVHKYQPQAMIFNTAAGTIRWVGNEEGLAPYPLWDTVTQQEHLTGGASGAGSPDGDVWLPAECDVPIRDDWFWSTTNAKTLKSLDKLMEIYYKSVGRGANLLLNQCPDRTGVIPQADAVRTAEFGSELRRRFDAPLAETSGEGVQIELRLHERRWIDHVVLQERIAEGQRVREYVVEVRDGGQWRTLLTGSSIGHKRIEAFPKVETDSLRLKIMKSVCTPKIASFAALFVDRT</sequence>
<dbReference type="PRINTS" id="PR00741">
    <property type="entry name" value="GLHYDRLASE29"/>
</dbReference>
<evidence type="ECO:0000256" key="5">
    <source>
        <dbReference type="ARBA" id="ARBA00022801"/>
    </source>
</evidence>
<gene>
    <name evidence="8" type="ORF">GCM10011507_09620</name>
</gene>
<dbReference type="AlphaFoldDB" id="A0A916W243"/>
<dbReference type="GO" id="GO:0005764">
    <property type="term" value="C:lysosome"/>
    <property type="evidence" value="ECO:0007669"/>
    <property type="project" value="TreeGrafter"/>
</dbReference>
<protein>
    <recommendedName>
        <fullName evidence="3">alpha-L-fucosidase</fullName>
        <ecNumber evidence="3">3.2.1.51</ecNumber>
    </recommendedName>
</protein>
<dbReference type="Pfam" id="PF01120">
    <property type="entry name" value="Alpha_L_fucos"/>
    <property type="match status" value="1"/>
</dbReference>
<dbReference type="SUPFAM" id="SSF51445">
    <property type="entry name" value="(Trans)glycosidases"/>
    <property type="match status" value="1"/>
</dbReference>
<keyword evidence="4" id="KW-0732">Signal</keyword>
<dbReference type="GO" id="GO:0006004">
    <property type="term" value="P:fucose metabolic process"/>
    <property type="evidence" value="ECO:0007669"/>
    <property type="project" value="InterPro"/>
</dbReference>
<dbReference type="GO" id="GO:0016139">
    <property type="term" value="P:glycoside catabolic process"/>
    <property type="evidence" value="ECO:0007669"/>
    <property type="project" value="TreeGrafter"/>
</dbReference>
<feature type="domain" description="Glycoside hydrolase family 29 N-terminal" evidence="7">
    <location>
        <begin position="61"/>
        <end position="324"/>
    </location>
</feature>
<proteinExistence type="inferred from homology"/>
<dbReference type="PANTHER" id="PTHR10030">
    <property type="entry name" value="ALPHA-L-FUCOSIDASE"/>
    <property type="match status" value="1"/>
</dbReference>
<dbReference type="EMBL" id="BMJB01000001">
    <property type="protein sequence ID" value="GGA60117.1"/>
    <property type="molecule type" value="Genomic_DNA"/>
</dbReference>
<name>A0A916W243_9BACT</name>
<organism evidence="8 9">
    <name type="scientific">Edaphobacter acidisoli</name>
    <dbReference type="NCBI Taxonomy" id="2040573"/>
    <lineage>
        <taxon>Bacteria</taxon>
        <taxon>Pseudomonadati</taxon>
        <taxon>Acidobacteriota</taxon>
        <taxon>Terriglobia</taxon>
        <taxon>Terriglobales</taxon>
        <taxon>Acidobacteriaceae</taxon>
        <taxon>Edaphobacter</taxon>
    </lineage>
</organism>
<comment type="function">
    <text evidence="1">Alpha-L-fucosidase is responsible for hydrolyzing the alpha-1,6-linked fucose joined to the reducing-end N-acetylglucosamine of the carbohydrate moieties of glycoproteins.</text>
</comment>
<dbReference type="InterPro" id="IPR016286">
    <property type="entry name" value="FUC_metazoa-typ"/>
</dbReference>